<dbReference type="GO" id="GO:0005524">
    <property type="term" value="F:ATP binding"/>
    <property type="evidence" value="ECO:0007669"/>
    <property type="project" value="UniProtKB-KW"/>
</dbReference>
<dbReference type="InterPro" id="IPR045076">
    <property type="entry name" value="MutS"/>
</dbReference>
<gene>
    <name evidence="12" type="ORF">E4U60_004068</name>
</gene>
<comment type="similarity">
    <text evidence="1">Belongs to the DNA mismatch repair MutS family. MSH3 subfamily.</text>
</comment>
<keyword evidence="3" id="KW-0547">Nucleotide-binding</keyword>
<accession>A0A9P7M9H7</accession>
<dbReference type="Pfam" id="PF05190">
    <property type="entry name" value="MutS_IV"/>
    <property type="match status" value="1"/>
</dbReference>
<dbReference type="OrthoDB" id="276261at2759"/>
<evidence type="ECO:0000256" key="4">
    <source>
        <dbReference type="ARBA" id="ARBA00022840"/>
    </source>
</evidence>
<dbReference type="InterPro" id="IPR000432">
    <property type="entry name" value="DNA_mismatch_repair_MutS_C"/>
</dbReference>
<reference evidence="12 13" key="1">
    <citation type="journal article" date="2020" name="bioRxiv">
        <title>Whole genome comparisons of ergot fungi reveals the divergence and evolution of species within the genus Claviceps are the result of varying mechanisms driving genome evolution and host range expansion.</title>
        <authorList>
            <person name="Wyka S.A."/>
            <person name="Mondo S.J."/>
            <person name="Liu M."/>
            <person name="Dettman J."/>
            <person name="Nalam V."/>
            <person name="Broders K.D."/>
        </authorList>
    </citation>
    <scope>NUCLEOTIDE SEQUENCE [LARGE SCALE GENOMIC DNA]</scope>
    <source>
        <strain evidence="12 13">CCC 1485</strain>
    </source>
</reference>
<evidence type="ECO:0000256" key="9">
    <source>
        <dbReference type="ARBA" id="ARBA00073774"/>
    </source>
</evidence>
<evidence type="ECO:0000259" key="11">
    <source>
        <dbReference type="PROSITE" id="PS00486"/>
    </source>
</evidence>
<dbReference type="Pfam" id="PF05192">
    <property type="entry name" value="MutS_III"/>
    <property type="match status" value="1"/>
</dbReference>
<keyword evidence="6" id="KW-0469">Meiosis</keyword>
<dbReference type="Gene3D" id="3.40.50.300">
    <property type="entry name" value="P-loop containing nucleotide triphosphate hydrolases"/>
    <property type="match status" value="1"/>
</dbReference>
<dbReference type="SUPFAM" id="SSF52540">
    <property type="entry name" value="P-loop containing nucleoside triphosphate hydrolases"/>
    <property type="match status" value="1"/>
</dbReference>
<dbReference type="InterPro" id="IPR007861">
    <property type="entry name" value="DNA_mismatch_repair_MutS_clamp"/>
</dbReference>
<evidence type="ECO:0000313" key="13">
    <source>
        <dbReference type="Proteomes" id="UP000706124"/>
    </source>
</evidence>
<evidence type="ECO:0000256" key="2">
    <source>
        <dbReference type="ARBA" id="ARBA00022151"/>
    </source>
</evidence>
<dbReference type="Proteomes" id="UP000706124">
    <property type="component" value="Unassembled WGS sequence"/>
</dbReference>
<dbReference type="Gene3D" id="1.10.1420.10">
    <property type="match status" value="2"/>
</dbReference>
<dbReference type="SUPFAM" id="SSF48334">
    <property type="entry name" value="DNA repair protein MutS, domain III"/>
    <property type="match status" value="1"/>
</dbReference>
<dbReference type="SMART" id="SM00534">
    <property type="entry name" value="MUTSac"/>
    <property type="match status" value="1"/>
</dbReference>
<dbReference type="InterPro" id="IPR007696">
    <property type="entry name" value="DNA_mismatch_repair_MutS_core"/>
</dbReference>
<organism evidence="12 13">
    <name type="scientific">Claviceps pazoutovae</name>
    <dbReference type="NCBI Taxonomy" id="1649127"/>
    <lineage>
        <taxon>Eukaryota</taxon>
        <taxon>Fungi</taxon>
        <taxon>Dikarya</taxon>
        <taxon>Ascomycota</taxon>
        <taxon>Pezizomycotina</taxon>
        <taxon>Sordariomycetes</taxon>
        <taxon>Hypocreomycetidae</taxon>
        <taxon>Hypocreales</taxon>
        <taxon>Clavicipitaceae</taxon>
        <taxon>Claviceps</taxon>
    </lineage>
</organism>
<comment type="caution">
    <text evidence="12">The sequence shown here is derived from an EMBL/GenBank/DDBJ whole genome shotgun (WGS) entry which is preliminary data.</text>
</comment>
<proteinExistence type="inferred from homology"/>
<dbReference type="InterPro" id="IPR027417">
    <property type="entry name" value="P-loop_NTPase"/>
</dbReference>
<evidence type="ECO:0000256" key="10">
    <source>
        <dbReference type="SAM" id="MobiDB-lite"/>
    </source>
</evidence>
<evidence type="ECO:0000256" key="7">
    <source>
        <dbReference type="ARBA" id="ARBA00025902"/>
    </source>
</evidence>
<dbReference type="PANTHER" id="PTHR11361:SF21">
    <property type="entry name" value="MUTS PROTEIN HOMOLOG 4"/>
    <property type="match status" value="1"/>
</dbReference>
<feature type="region of interest" description="Disordered" evidence="10">
    <location>
        <begin position="1"/>
        <end position="81"/>
    </location>
</feature>
<evidence type="ECO:0000256" key="6">
    <source>
        <dbReference type="ARBA" id="ARBA00023254"/>
    </source>
</evidence>
<dbReference type="PANTHER" id="PTHR11361">
    <property type="entry name" value="DNA MISMATCH REPAIR PROTEIN MUTS FAMILY MEMBER"/>
    <property type="match status" value="1"/>
</dbReference>
<keyword evidence="13" id="KW-1185">Reference proteome</keyword>
<evidence type="ECO:0000256" key="5">
    <source>
        <dbReference type="ARBA" id="ARBA00023125"/>
    </source>
</evidence>
<evidence type="ECO:0000256" key="8">
    <source>
        <dbReference type="ARBA" id="ARBA00029792"/>
    </source>
</evidence>
<evidence type="ECO:0000256" key="3">
    <source>
        <dbReference type="ARBA" id="ARBA00022741"/>
    </source>
</evidence>
<protein>
    <recommendedName>
        <fullName evidence="2 9">DNA mismatch repair protein MSH3</fullName>
    </recommendedName>
    <alternativeName>
        <fullName evidence="2 9">DNA mismatch repair protein MSH3</fullName>
    </alternativeName>
    <alternativeName>
        <fullName evidence="8">MutS protein homolog 3</fullName>
    </alternativeName>
</protein>
<keyword evidence="4" id="KW-0067">ATP-binding</keyword>
<dbReference type="AlphaFoldDB" id="A0A9P7M9H7"/>
<feature type="domain" description="DNA mismatch repair proteins mutS family" evidence="11">
    <location>
        <begin position="647"/>
        <end position="663"/>
    </location>
</feature>
<evidence type="ECO:0000313" key="12">
    <source>
        <dbReference type="EMBL" id="KAG5934101.1"/>
    </source>
</evidence>
<dbReference type="InterPro" id="IPR036187">
    <property type="entry name" value="DNA_mismatch_repair_MutS_sf"/>
</dbReference>
<dbReference type="EMBL" id="SRPO01000329">
    <property type="protein sequence ID" value="KAG5934101.1"/>
    <property type="molecule type" value="Genomic_DNA"/>
</dbReference>
<dbReference type="GO" id="GO:0006298">
    <property type="term" value="P:mismatch repair"/>
    <property type="evidence" value="ECO:0007669"/>
    <property type="project" value="InterPro"/>
</dbReference>
<sequence>MKRSSKSSLATASTYFQRQGEPQGGPSQQRKASAGRSTARTARSVTSTAPRTSRSNTRGPVSRPSTSASSRKSRPGTLSTILGTNYDDQTIICALGEARGVFPLVGVALVNISLGEATLSQICDNQSYVKTIHKLQMANPSRIVFTATACPPVKDNVLFTLVNELIPDARIELLDRSAWSEIDGLEYIHNLAFETDIDPIKVAVLGKYYSVSSFAASLEIVQNANKPKSKDCLFGVLNQTLTPMGSRMLRSNILQPPTKYDTFIAPRYDAVEELAAEEETFQGVRAALKDFTDVEKMITLRRKFTIAEVEEDLNRILMIKKFLESIPPLHQALSGCQSPLLLKIRDICEPTVSDPILQSIKTIIEEDVTVMSSPLDMRNARTFAVKAGISGMLDVARQTYKELTEEIHLHVQDVEKEYGTSVTLKFDNGRKYWLLLKGLAGSSSQVPPVFINIVEKKTGIECHTMQLMKLNSRLSDTSNEIIARSDAIIQDLIVLLRGSAAQLFRLCESVGLLDMVASFAHLSILRDYVRPEFRGTFALKAARHPIMDKMLYEDYVPNDYYASEQNCFQIVTGCNMAGKSTYIKAAALLQIMAQVGSFVPAAYASFSLINNIFARVSLSDSLEANLSTFSVEMREMAFILRNVDGKSLVIIDELGRGTSTRDGLAIAIAMSEALIQSKAFVWFATHFVDLVHVLGDRPGVVSLHLASERRTSDEGVPQLAMLYKATQGTVDTTEHYGIELARSIGFSEEFTRRAEEVASDIRRRREKNRQSSEARNVLARRKLVLNLYETLQQAAEHGDDAVLPGYLKSLQEEFILRMNELSVSSST</sequence>
<keyword evidence="5" id="KW-0238">DNA-binding</keyword>
<dbReference type="FunFam" id="3.40.50.300:FF:000870">
    <property type="entry name" value="MutS protein homolog 4"/>
    <property type="match status" value="1"/>
</dbReference>
<comment type="subunit">
    <text evidence="7">Heterodimer consisting of MSH2-MSH3 (MutS beta). Forms a ternary complex with MutL alpha (MLH1-PMS1).</text>
</comment>
<dbReference type="GO" id="GO:0140664">
    <property type="term" value="F:ATP-dependent DNA damage sensor activity"/>
    <property type="evidence" value="ECO:0007669"/>
    <property type="project" value="InterPro"/>
</dbReference>
<dbReference type="SMART" id="SM00533">
    <property type="entry name" value="MUTSd"/>
    <property type="match status" value="1"/>
</dbReference>
<name>A0A9P7M9H7_9HYPO</name>
<dbReference type="PROSITE" id="PS00486">
    <property type="entry name" value="DNA_MISMATCH_REPAIR_2"/>
    <property type="match status" value="1"/>
</dbReference>
<dbReference type="GO" id="GO:0005634">
    <property type="term" value="C:nucleus"/>
    <property type="evidence" value="ECO:0007669"/>
    <property type="project" value="TreeGrafter"/>
</dbReference>
<dbReference type="Pfam" id="PF00488">
    <property type="entry name" value="MutS_V"/>
    <property type="match status" value="1"/>
</dbReference>
<feature type="compositionally biased region" description="Polar residues" evidence="10">
    <location>
        <begin position="1"/>
        <end position="17"/>
    </location>
</feature>
<feature type="compositionally biased region" description="Low complexity" evidence="10">
    <location>
        <begin position="32"/>
        <end position="70"/>
    </location>
</feature>
<dbReference type="GO" id="GO:0007131">
    <property type="term" value="P:reciprocal meiotic recombination"/>
    <property type="evidence" value="ECO:0007669"/>
    <property type="project" value="TreeGrafter"/>
</dbReference>
<evidence type="ECO:0000256" key="1">
    <source>
        <dbReference type="ARBA" id="ARBA00007094"/>
    </source>
</evidence>
<dbReference type="GO" id="GO:0030983">
    <property type="term" value="F:mismatched DNA binding"/>
    <property type="evidence" value="ECO:0007669"/>
    <property type="project" value="InterPro"/>
</dbReference>